<proteinExistence type="inferred from homology"/>
<dbReference type="PROSITE" id="PS50294">
    <property type="entry name" value="WD_REPEATS_REGION"/>
    <property type="match status" value="1"/>
</dbReference>
<dbReference type="VEuPathDB" id="FungiDB:CPAG_02579"/>
<dbReference type="SUPFAM" id="SSF50978">
    <property type="entry name" value="WD40 repeat-like"/>
    <property type="match status" value="1"/>
</dbReference>
<feature type="repeat" description="WD" evidence="6">
    <location>
        <begin position="241"/>
        <end position="282"/>
    </location>
</feature>
<evidence type="ECO:0000256" key="4">
    <source>
        <dbReference type="ARBA" id="ARBA00022786"/>
    </source>
</evidence>
<accession>A0A0J6FBC2</accession>
<dbReference type="Proteomes" id="UP000054567">
    <property type="component" value="Unassembled WGS sequence"/>
</dbReference>
<sequence>MDMSNALRDKQPSKLNECLDTIPSSPPTLNASLDTLPASPPSLKPKKRPPVTPRSFKRFFTPRSSLHGSSTRSGVRAGRNNLKDILTPPSSLNRNGPAFLNLQNDNKSISRQFPDQPSTPTRKRKAFLLYFKPTFAIVTFETTIYTDPIDRKEDIEEATSTFNTIIEEPNEEKVPEPIPLHRSQAIQAAGPALLRNLAISRSSRVTLRSPSYGTGDEEGGIRILDTAKGDKAGFSQSFLTFQPHMNSIMDLEFSSDDKLLATASGDQSSHIIDMPTQTAVYCLSKHSSSVKRVQFQPGSNGNVVATCSRDGSINIWDLRYKAFDKPSLQLHCSLASDGDDTTRISTAKMKYPQVSNNIRGAHSERPRSKGQSESQSHREDISVTSISFLHPGREHLFVTSCESNACVRLWDMRTSYSLRRKMSTPVAITRQPESHSRYRQFGLTSLVFNGDGNRLYTLCRDGTVYAYSTPHLILGNSNELSLSNPPLRRFPGEEPKAGLGPLYGFRHPRLLVATFFVKLRSASANDNTSSLLSDNCAIVFPTNERYFKKSLPTSEISLPTNSMPGPKGYGGRRIGLQRTKSGTSLSARLEHDIPIYQHGSPLVEGHQKEVSAVSWTNNGELVTVSDDLHARCWREGPDARDLRLGGEAGGRRWNCGWAEVNDPEYDEEEC</sequence>
<dbReference type="GO" id="GO:0005634">
    <property type="term" value="C:nucleus"/>
    <property type="evidence" value="ECO:0007669"/>
    <property type="project" value="TreeGrafter"/>
</dbReference>
<evidence type="ECO:0000256" key="6">
    <source>
        <dbReference type="PROSITE-ProRule" id="PRU00221"/>
    </source>
</evidence>
<reference evidence="9" key="2">
    <citation type="journal article" date="2009" name="Genome Res.">
        <title>Comparative genomic analyses of the human fungal pathogens Coccidioides and their relatives.</title>
        <authorList>
            <person name="Sharpton T.J."/>
            <person name="Stajich J.E."/>
            <person name="Rounsley S.D."/>
            <person name="Gardner M.J."/>
            <person name="Wortman J.R."/>
            <person name="Jordar V.S."/>
            <person name="Maiti R."/>
            <person name="Kodira C.D."/>
            <person name="Neafsey D.E."/>
            <person name="Zeng Q."/>
            <person name="Hung C.-Y."/>
            <person name="McMahan C."/>
            <person name="Muszewska A."/>
            <person name="Grynberg M."/>
            <person name="Mandel M.A."/>
            <person name="Kellner E.M."/>
            <person name="Barker B.M."/>
            <person name="Galgiani J.N."/>
            <person name="Orbach M.J."/>
            <person name="Kirkland T.N."/>
            <person name="Cole G.T."/>
            <person name="Henn M.R."/>
            <person name="Birren B.W."/>
            <person name="Taylor J.W."/>
        </authorList>
    </citation>
    <scope>NUCLEOTIDE SEQUENCE [LARGE SCALE GENOMIC DNA]</scope>
    <source>
        <strain evidence="9">RMSCC 3488</strain>
    </source>
</reference>
<evidence type="ECO:0000256" key="3">
    <source>
        <dbReference type="ARBA" id="ARBA00022737"/>
    </source>
</evidence>
<feature type="region of interest" description="Disordered" evidence="7">
    <location>
        <begin position="1"/>
        <end position="76"/>
    </location>
</feature>
<dbReference type="GO" id="GO:0030674">
    <property type="term" value="F:protein-macromolecule adaptor activity"/>
    <property type="evidence" value="ECO:0007669"/>
    <property type="project" value="TreeGrafter"/>
</dbReference>
<keyword evidence="3" id="KW-0677">Repeat</keyword>
<organism evidence="8 9">
    <name type="scientific">Coccidioides posadasii RMSCC 3488</name>
    <dbReference type="NCBI Taxonomy" id="454284"/>
    <lineage>
        <taxon>Eukaryota</taxon>
        <taxon>Fungi</taxon>
        <taxon>Dikarya</taxon>
        <taxon>Ascomycota</taxon>
        <taxon>Pezizomycotina</taxon>
        <taxon>Eurotiomycetes</taxon>
        <taxon>Eurotiomycetidae</taxon>
        <taxon>Onygenales</taxon>
        <taxon>Onygenaceae</taxon>
        <taxon>Coccidioides</taxon>
    </lineage>
</organism>
<dbReference type="Pfam" id="PF00400">
    <property type="entry name" value="WD40"/>
    <property type="match status" value="3"/>
</dbReference>
<comment type="similarity">
    <text evidence="5">Belongs to the WD repeat cdt2 family.</text>
</comment>
<dbReference type="PROSITE" id="PS50082">
    <property type="entry name" value="WD_REPEATS_2"/>
    <property type="match status" value="2"/>
</dbReference>
<dbReference type="AlphaFoldDB" id="A0A0J6FBC2"/>
<gene>
    <name evidence="8" type="ORF">CPAG_02579</name>
</gene>
<keyword evidence="2 6" id="KW-0853">WD repeat</keyword>
<dbReference type="InterPro" id="IPR019775">
    <property type="entry name" value="WD40_repeat_CS"/>
</dbReference>
<keyword evidence="4" id="KW-0833">Ubl conjugation pathway</keyword>
<dbReference type="EMBL" id="DS268109">
    <property type="protein sequence ID" value="KMM66239.1"/>
    <property type="molecule type" value="Genomic_DNA"/>
</dbReference>
<comment type="pathway">
    <text evidence="1">Protein modification; protein ubiquitination.</text>
</comment>
<evidence type="ECO:0000256" key="7">
    <source>
        <dbReference type="SAM" id="MobiDB-lite"/>
    </source>
</evidence>
<feature type="region of interest" description="Disordered" evidence="7">
    <location>
        <begin position="346"/>
        <end position="380"/>
    </location>
</feature>
<dbReference type="GO" id="GO:0043161">
    <property type="term" value="P:proteasome-mediated ubiquitin-dependent protein catabolic process"/>
    <property type="evidence" value="ECO:0007669"/>
    <property type="project" value="TreeGrafter"/>
</dbReference>
<reference evidence="9" key="3">
    <citation type="journal article" date="2010" name="Genome Res.">
        <title>Population genomic sequencing of Coccidioides fungi reveals recent hybridization and transposon control.</title>
        <authorList>
            <person name="Neafsey D.E."/>
            <person name="Barker B.M."/>
            <person name="Sharpton T.J."/>
            <person name="Stajich J.E."/>
            <person name="Park D.J."/>
            <person name="Whiston E."/>
            <person name="Hung C.-Y."/>
            <person name="McMahan C."/>
            <person name="White J."/>
            <person name="Sykes S."/>
            <person name="Heiman D."/>
            <person name="Young S."/>
            <person name="Zeng Q."/>
            <person name="Abouelleil A."/>
            <person name="Aftuck L."/>
            <person name="Bessette D."/>
            <person name="Brown A."/>
            <person name="FitzGerald M."/>
            <person name="Lui A."/>
            <person name="Macdonald J.P."/>
            <person name="Priest M."/>
            <person name="Orbach M.J."/>
            <person name="Galgiani J.N."/>
            <person name="Kirkland T.N."/>
            <person name="Cole G.T."/>
            <person name="Birren B.W."/>
            <person name="Henn M.R."/>
            <person name="Taylor J.W."/>
            <person name="Rounsley S.D."/>
        </authorList>
    </citation>
    <scope>NUCLEOTIDE SEQUENCE [LARGE SCALE GENOMIC DNA]</scope>
    <source>
        <strain evidence="9">RMSCC 3488</strain>
    </source>
</reference>
<evidence type="ECO:0000313" key="8">
    <source>
        <dbReference type="EMBL" id="KMM66239.1"/>
    </source>
</evidence>
<dbReference type="PANTHER" id="PTHR22852:SF0">
    <property type="entry name" value="DENTICLELESS PROTEIN HOMOLOG"/>
    <property type="match status" value="1"/>
</dbReference>
<dbReference type="InterPro" id="IPR001680">
    <property type="entry name" value="WD40_rpt"/>
</dbReference>
<dbReference type="InterPro" id="IPR036322">
    <property type="entry name" value="WD40_repeat_dom_sf"/>
</dbReference>
<dbReference type="SMART" id="SM00320">
    <property type="entry name" value="WD40"/>
    <property type="match status" value="5"/>
</dbReference>
<dbReference type="PROSITE" id="PS00678">
    <property type="entry name" value="WD_REPEATS_1"/>
    <property type="match status" value="1"/>
</dbReference>
<dbReference type="PANTHER" id="PTHR22852">
    <property type="entry name" value="LETHAL 2 DENTICLELESS PROTEIN RETINOIC ACID-REGULATED NUCLEAR MATRIX-ASSOCIATED PROTEIN"/>
    <property type="match status" value="1"/>
</dbReference>
<protein>
    <submittedName>
        <fullName evidence="8">WD repeat-containing protein</fullName>
    </submittedName>
</protein>
<feature type="repeat" description="WD" evidence="6">
    <location>
        <begin position="283"/>
        <end position="319"/>
    </location>
</feature>
<evidence type="ECO:0000256" key="5">
    <source>
        <dbReference type="ARBA" id="ARBA00038344"/>
    </source>
</evidence>
<dbReference type="OrthoDB" id="2096344at2759"/>
<dbReference type="InterPro" id="IPR051865">
    <property type="entry name" value="WD-repeat_CDT2_adapter"/>
</dbReference>
<reference evidence="8 9" key="1">
    <citation type="submission" date="2007-06" db="EMBL/GenBank/DDBJ databases">
        <title>The Genome Sequence of Coccidioides posadasii RMSCC_3488.</title>
        <authorList>
            <consortium name="Coccidioides Genome Resources Consortium"/>
            <consortium name="The Broad Institute Genome Sequencing Platform"/>
            <person name="Henn M.R."/>
            <person name="Sykes S."/>
            <person name="Young S."/>
            <person name="Jaffe D."/>
            <person name="Berlin A."/>
            <person name="Alvarez P."/>
            <person name="Butler J."/>
            <person name="Gnerre S."/>
            <person name="Grabherr M."/>
            <person name="Mauceli E."/>
            <person name="Brockman W."/>
            <person name="Kodira C."/>
            <person name="Alvarado L."/>
            <person name="Zeng Q."/>
            <person name="Crawford M."/>
            <person name="Antoine C."/>
            <person name="Devon K."/>
            <person name="Galgiani J."/>
            <person name="Orsborn K."/>
            <person name="Lewis M.L."/>
            <person name="Nusbaum C."/>
            <person name="Galagan J."/>
            <person name="Birren B."/>
        </authorList>
    </citation>
    <scope>NUCLEOTIDE SEQUENCE [LARGE SCALE GENOMIC DNA]</scope>
    <source>
        <strain evidence="8 9">RMSCC 3488</strain>
    </source>
</reference>
<dbReference type="Gene3D" id="2.130.10.10">
    <property type="entry name" value="YVTN repeat-like/Quinoprotein amine dehydrogenase"/>
    <property type="match status" value="2"/>
</dbReference>
<evidence type="ECO:0000256" key="2">
    <source>
        <dbReference type="ARBA" id="ARBA00022574"/>
    </source>
</evidence>
<name>A0A0J6FBC2_COCPO</name>
<feature type="compositionally biased region" description="Polar residues" evidence="7">
    <location>
        <begin position="62"/>
        <end position="73"/>
    </location>
</feature>
<dbReference type="InterPro" id="IPR015943">
    <property type="entry name" value="WD40/YVTN_repeat-like_dom_sf"/>
</dbReference>
<evidence type="ECO:0000256" key="1">
    <source>
        <dbReference type="ARBA" id="ARBA00004906"/>
    </source>
</evidence>
<evidence type="ECO:0000313" key="9">
    <source>
        <dbReference type="Proteomes" id="UP000054567"/>
    </source>
</evidence>